<keyword evidence="4" id="KW-1185">Reference proteome</keyword>
<evidence type="ECO:0000256" key="1">
    <source>
        <dbReference type="ARBA" id="ARBA00005254"/>
    </source>
</evidence>
<keyword evidence="2" id="KW-0456">Lyase</keyword>
<dbReference type="Pfam" id="PF00378">
    <property type="entry name" value="ECH_1"/>
    <property type="match status" value="1"/>
</dbReference>
<dbReference type="InterPro" id="IPR014748">
    <property type="entry name" value="Enoyl-CoA_hydra_C"/>
</dbReference>
<proteinExistence type="inferred from homology"/>
<dbReference type="OrthoDB" id="9775794at2"/>
<dbReference type="PANTHER" id="PTHR43684">
    <property type="match status" value="1"/>
</dbReference>
<gene>
    <name evidence="3" type="ORF">C7373_10572</name>
    <name evidence="2" type="ORF">IB211_02578</name>
</gene>
<dbReference type="SUPFAM" id="SSF52096">
    <property type="entry name" value="ClpP/crotonase"/>
    <property type="match status" value="1"/>
</dbReference>
<sequence>MAYDTILYEVRERICTITLNRPEHMNSYNSQMCQEINLALDAADSDDDVRVVIFTGAEGGKRPAYCAGFDLTVDKPFDFSEAGFHNTRDTGGTNALRIYAMRKPVLAAINGSAVGIGITMTLPMDMRILSEDAKLGFVFARRGYVNEACSSWFLPRIVGLSKAVEWVTTGRIIGAEEALHSGLVSEVVPHSRVYARALEVARDIRDNTAPVSVALCRQMMYQMAGARHPMTAHKIESSCFYYIGTAPDALEGAASFMEKRPPEFKMSPVTDMPPAYPWFPEVPFPKNIQDC</sequence>
<evidence type="ECO:0000313" key="4">
    <source>
        <dbReference type="Proteomes" id="UP000064844"/>
    </source>
</evidence>
<dbReference type="EMBL" id="QEKK01000005">
    <property type="protein sequence ID" value="PVY54653.1"/>
    <property type="molecule type" value="Genomic_DNA"/>
</dbReference>
<dbReference type="Gene3D" id="3.90.226.10">
    <property type="entry name" value="2-enoyl-CoA Hydratase, Chain A, domain 1"/>
    <property type="match status" value="1"/>
</dbReference>
<dbReference type="InterPro" id="IPR029045">
    <property type="entry name" value="ClpP/crotonase-like_dom_sf"/>
</dbReference>
<accession>A0A0S2W6M9</accession>
<dbReference type="RefSeq" id="WP_033117385.1">
    <property type="nucleotide sequence ID" value="NZ_CALICV010000151.1"/>
</dbReference>
<evidence type="ECO:0000313" key="2">
    <source>
        <dbReference type="EMBL" id="ALP94969.1"/>
    </source>
</evidence>
<dbReference type="GO" id="GO:0004300">
    <property type="term" value="F:enoyl-CoA hydratase activity"/>
    <property type="evidence" value="ECO:0007669"/>
    <property type="project" value="UniProtKB-EC"/>
</dbReference>
<dbReference type="Proteomes" id="UP000064844">
    <property type="component" value="Chromosome"/>
</dbReference>
<reference evidence="3 5" key="3">
    <citation type="submission" date="2018-04" db="EMBL/GenBank/DDBJ databases">
        <title>Genomic Encyclopedia of Type Strains, Phase IV (KMG-IV): sequencing the most valuable type-strain genomes for metagenomic binning, comparative biology and taxonomic classification.</title>
        <authorList>
            <person name="Goeker M."/>
        </authorList>
    </citation>
    <scope>NUCLEOTIDE SEQUENCE [LARGE SCALE GENOMIC DNA]</scope>
    <source>
        <strain evidence="3 5">DSM 26588</strain>
    </source>
</reference>
<dbReference type="EMBL" id="CP011307">
    <property type="protein sequence ID" value="ALP94969.1"/>
    <property type="molecule type" value="Genomic_DNA"/>
</dbReference>
<dbReference type="PANTHER" id="PTHR43684:SF4">
    <property type="entry name" value="ENOYL-COA HYDRATASE_ISOMERASE FAMILY PROTEIN (AFU_ORTHOLOGUE AFUA_1G01890)"/>
    <property type="match status" value="1"/>
</dbReference>
<comment type="similarity">
    <text evidence="1">Belongs to the enoyl-CoA hydratase/isomerase family.</text>
</comment>
<evidence type="ECO:0000313" key="5">
    <source>
        <dbReference type="Proteomes" id="UP000245778"/>
    </source>
</evidence>
<dbReference type="eggNOG" id="COG1024">
    <property type="taxonomic scope" value="Bacteria"/>
</dbReference>
<name>A0A0S2W6M9_9FIRM</name>
<dbReference type="KEGG" id="ibu:IB211_02578"/>
<reference evidence="4" key="2">
    <citation type="submission" date="2015-04" db="EMBL/GenBank/DDBJ databases">
        <title>A butyrogenic pathway from the amino acid lysine in a human gut commensal.</title>
        <authorList>
            <person name="de Vos W.M."/>
            <person name="Bui N.T.P."/>
            <person name="Plugge C.M."/>
            <person name="Ritari J."/>
        </authorList>
    </citation>
    <scope>NUCLEOTIDE SEQUENCE [LARGE SCALE GENOMIC DNA]</scope>
    <source>
        <strain evidence="4">AF211</strain>
    </source>
</reference>
<dbReference type="CDD" id="cd06558">
    <property type="entry name" value="crotonase-like"/>
    <property type="match status" value="1"/>
</dbReference>
<dbReference type="GeneID" id="93230071"/>
<dbReference type="EC" id="4.2.1.17" evidence="2"/>
<evidence type="ECO:0000313" key="3">
    <source>
        <dbReference type="EMBL" id="PVY54653.1"/>
    </source>
</evidence>
<dbReference type="Gene3D" id="1.10.12.10">
    <property type="entry name" value="Lyase 2-enoyl-coa Hydratase, Chain A, domain 2"/>
    <property type="match status" value="1"/>
</dbReference>
<dbReference type="InterPro" id="IPR001753">
    <property type="entry name" value="Enoyl-CoA_hydra/iso"/>
</dbReference>
<dbReference type="NCBIfam" id="NF006109">
    <property type="entry name" value="PRK08260.1"/>
    <property type="match status" value="1"/>
</dbReference>
<dbReference type="Proteomes" id="UP000245778">
    <property type="component" value="Unassembled WGS sequence"/>
</dbReference>
<dbReference type="AlphaFoldDB" id="A0A0S2W6M9"/>
<dbReference type="InterPro" id="IPR051053">
    <property type="entry name" value="ECH/Chromodomain_protein"/>
</dbReference>
<reference evidence="2 4" key="1">
    <citation type="journal article" date="2015" name="Nat. Commun.">
        <title>Production of butyrate from lysine and the Amadori product fructoselysine by a human gut commensal.</title>
        <authorList>
            <person name="Bui T.P."/>
            <person name="Ritari J."/>
            <person name="Boeren S."/>
            <person name="de Waard P."/>
            <person name="Plugge C.M."/>
            <person name="de Vos W.M."/>
        </authorList>
    </citation>
    <scope>NUCLEOTIDE SEQUENCE [LARGE SCALE GENOMIC DNA]</scope>
    <source>
        <strain evidence="2 4">AF211</strain>
    </source>
</reference>
<organism evidence="2 4">
    <name type="scientific">Intestinimonas butyriciproducens</name>
    <dbReference type="NCBI Taxonomy" id="1297617"/>
    <lineage>
        <taxon>Bacteria</taxon>
        <taxon>Bacillati</taxon>
        <taxon>Bacillota</taxon>
        <taxon>Clostridia</taxon>
        <taxon>Eubacteriales</taxon>
        <taxon>Intestinimonas</taxon>
    </lineage>
</organism>
<protein>
    <submittedName>
        <fullName evidence="2">Enoyl-CoA hydratase</fullName>
        <ecNumber evidence="2">4.2.1.17</ecNumber>
    </submittedName>
</protein>
<dbReference type="STRING" id="1297617.IB211_02578"/>